<dbReference type="HOGENOM" id="CLU_039162_0_0_4"/>
<keyword evidence="4" id="KW-1185">Reference proteome</keyword>
<proteinExistence type="predicted"/>
<gene>
    <name evidence="3" type="ordered locus">Pnap_2046</name>
</gene>
<evidence type="ECO:0000256" key="1">
    <source>
        <dbReference type="SAM" id="MobiDB-lite"/>
    </source>
</evidence>
<evidence type="ECO:0000259" key="2">
    <source>
        <dbReference type="Pfam" id="PF11074"/>
    </source>
</evidence>
<dbReference type="EMBL" id="CP000529">
    <property type="protein sequence ID" value="ABM37355.1"/>
    <property type="molecule type" value="Genomic_DNA"/>
</dbReference>
<dbReference type="eggNOG" id="COG2251">
    <property type="taxonomic scope" value="Bacteria"/>
</dbReference>
<organism evidence="3 4">
    <name type="scientific">Polaromonas naphthalenivorans (strain CJ2)</name>
    <dbReference type="NCBI Taxonomy" id="365044"/>
    <lineage>
        <taxon>Bacteria</taxon>
        <taxon>Pseudomonadati</taxon>
        <taxon>Pseudomonadota</taxon>
        <taxon>Betaproteobacteria</taxon>
        <taxon>Burkholderiales</taxon>
        <taxon>Comamonadaceae</taxon>
        <taxon>Polaromonas</taxon>
    </lineage>
</organism>
<dbReference type="Proteomes" id="UP000000644">
    <property type="component" value="Chromosome"/>
</dbReference>
<evidence type="ECO:0000313" key="4">
    <source>
        <dbReference type="Proteomes" id="UP000000644"/>
    </source>
</evidence>
<dbReference type="AlphaFoldDB" id="A1VNX7"/>
<feature type="domain" description="DUF2779" evidence="2">
    <location>
        <begin position="322"/>
        <end position="446"/>
    </location>
</feature>
<dbReference type="KEGG" id="pna:Pnap_2046"/>
<sequence>MRMAFTPLLNHDDLQRWRACSRRFWLHRRGGPAAVSQPSATGAGRTARDADETAEAAVVHGPGLQAALRASFPRADLIAAPGTPAEWAAAVQQTLDCLDSDRVAPEGWAILGACLTSDDRAQVRIDVLTCGEQGLRLFKVRYATVGDEADVDAVALWVHAAARCGLRVQSAGLLLVDTGFIYPGHGCYAGLFREVDLASVLGSRPVAAWLSAMRTCDRGPEPPATPGAQCTQSGGCEFASHCQAGEPASSLPAPDPQASLDIVGRELAAELRQEGHADLRSVALQRLGNLRHRRAARAIQQGGPVLEPAVAALMQALPYPRYSLRFDTIGFAVPLWAGTRPYQVLPFQWTCGVQSAAGQWAQQGFLADADGGDPRRAFALTLLQALGSAGPVLAYNAGFERSRLRELAQQFDDLAPALDAVQARIVDLFQLARAHYYHPVMAGSWSFKSISRAVAPDVPVARLEDVQASSAQAAFARSLQRGLEGAARQQLRAALQAHGQRETEVLRRMAALFEAGAAEAAGIRH</sequence>
<dbReference type="Pfam" id="PF11074">
    <property type="entry name" value="DUF2779"/>
    <property type="match status" value="1"/>
</dbReference>
<reference evidence="4" key="1">
    <citation type="journal article" date="2009" name="Environ. Microbiol.">
        <title>The genome of Polaromonas naphthalenivorans strain CJ2, isolated from coal tar-contaminated sediment, reveals physiological and metabolic versatility and evolution through extensive horizontal gene transfer.</title>
        <authorList>
            <person name="Yagi J.M."/>
            <person name="Sims D."/>
            <person name="Brettin T."/>
            <person name="Bruce D."/>
            <person name="Madsen E.L."/>
        </authorList>
    </citation>
    <scope>NUCLEOTIDE SEQUENCE [LARGE SCALE GENOMIC DNA]</scope>
    <source>
        <strain evidence="4">CJ2</strain>
    </source>
</reference>
<protein>
    <recommendedName>
        <fullName evidence="2">DUF2779 domain-containing protein</fullName>
    </recommendedName>
</protein>
<accession>A1VNX7</accession>
<evidence type="ECO:0000313" key="3">
    <source>
        <dbReference type="EMBL" id="ABM37355.1"/>
    </source>
</evidence>
<name>A1VNX7_POLNA</name>
<dbReference type="STRING" id="365044.Pnap_2046"/>
<dbReference type="OrthoDB" id="9783873at2"/>
<dbReference type="InterPro" id="IPR021301">
    <property type="entry name" value="DUF2779"/>
</dbReference>
<feature type="region of interest" description="Disordered" evidence="1">
    <location>
        <begin position="32"/>
        <end position="51"/>
    </location>
</feature>